<dbReference type="EMBL" id="AP011651">
    <property type="protein sequence ID" value="BAL53193.1"/>
    <property type="molecule type" value="Genomic_DNA"/>
</dbReference>
<dbReference type="Pfam" id="PF08239">
    <property type="entry name" value="SH3_3"/>
    <property type="match status" value="1"/>
</dbReference>
<reference evidence="4" key="1">
    <citation type="journal article" date="2005" name="Environ. Microbiol.">
        <title>Genetic and functional properties of uncultivated thermophilic crenarchaeotes from a subsurface gold mine as revealed by analysis of genome fragments.</title>
        <authorList>
            <person name="Nunoura T."/>
            <person name="Hirayama H."/>
            <person name="Takami H."/>
            <person name="Oida H."/>
            <person name="Nishi S."/>
            <person name="Shimamura S."/>
            <person name="Suzuki Y."/>
            <person name="Inagaki F."/>
            <person name="Takai K."/>
            <person name="Nealson K.H."/>
            <person name="Horikoshi K."/>
        </authorList>
    </citation>
    <scope>NUCLEOTIDE SEQUENCE</scope>
</reference>
<evidence type="ECO:0000256" key="1">
    <source>
        <dbReference type="SAM" id="MobiDB-lite"/>
    </source>
</evidence>
<feature type="compositionally biased region" description="Low complexity" evidence="1">
    <location>
        <begin position="36"/>
        <end position="52"/>
    </location>
</feature>
<accession>H5SAK7</accession>
<keyword evidence="2" id="KW-0732">Signal</keyword>
<feature type="region of interest" description="Disordered" evidence="1">
    <location>
        <begin position="26"/>
        <end position="52"/>
    </location>
</feature>
<proteinExistence type="predicted"/>
<gene>
    <name evidence="4" type="ORF">HGMM_F05B10C15</name>
</gene>
<feature type="chain" id="PRO_5003598015" description="SH3b domain-containing protein" evidence="2">
    <location>
        <begin position="25"/>
        <end position="240"/>
    </location>
</feature>
<dbReference type="Gene3D" id="2.30.30.40">
    <property type="entry name" value="SH3 Domains"/>
    <property type="match status" value="1"/>
</dbReference>
<evidence type="ECO:0000313" key="4">
    <source>
        <dbReference type="EMBL" id="BAL53193.1"/>
    </source>
</evidence>
<feature type="signal peptide" evidence="2">
    <location>
        <begin position="1"/>
        <end position="24"/>
    </location>
</feature>
<name>H5SAK7_9CHLR</name>
<evidence type="ECO:0000259" key="3">
    <source>
        <dbReference type="Pfam" id="PF08239"/>
    </source>
</evidence>
<dbReference type="AlphaFoldDB" id="H5SAK7"/>
<sequence length="240" mass="26144">MKRFLPLSLVALLAALSLISPGQAGGPVTPFPPSPTSTQTPPAPSGLTATPALTPSPTLTATPTAIPLTYALVNVPDRGTLHMRSRPDIQSRIVGALAAQQKNIPLTGRTSGKMPKIWYEVRRSGGGTGWISSYYVIEYVPPEAFCRDERIRPLIENLTKAIRELDGAAFARLVSPMHGVTVRLTAKGTPYNFLELYARYLFWEHIPHPLGQSWARKQASDRLISRSGDPASQRSVCCFL</sequence>
<evidence type="ECO:0000256" key="2">
    <source>
        <dbReference type="SAM" id="SignalP"/>
    </source>
</evidence>
<feature type="domain" description="SH3b" evidence="3">
    <location>
        <begin position="80"/>
        <end position="136"/>
    </location>
</feature>
<organism evidence="4">
    <name type="scientific">uncultured Chloroflexota bacterium</name>
    <dbReference type="NCBI Taxonomy" id="166587"/>
    <lineage>
        <taxon>Bacteria</taxon>
        <taxon>Bacillati</taxon>
        <taxon>Chloroflexota</taxon>
        <taxon>environmental samples</taxon>
    </lineage>
</organism>
<protein>
    <recommendedName>
        <fullName evidence="3">SH3b domain-containing protein</fullName>
    </recommendedName>
</protein>
<dbReference type="InterPro" id="IPR003646">
    <property type="entry name" value="SH3-like_bac-type"/>
</dbReference>
<reference evidence="4" key="2">
    <citation type="journal article" date="2012" name="PLoS ONE">
        <title>A Deeply Branching Thermophilic Bacterium with an Ancient Acetyl-CoA Pathway Dominates a Subsurface Ecosystem.</title>
        <authorList>
            <person name="Takami H."/>
            <person name="Noguchi H."/>
            <person name="Takaki Y."/>
            <person name="Uchiyama I."/>
            <person name="Toyoda A."/>
            <person name="Nishi S."/>
            <person name="Chee G.-J."/>
            <person name="Arai W."/>
            <person name="Nunoura T."/>
            <person name="Itoh T."/>
            <person name="Hattori M."/>
            <person name="Takai K."/>
        </authorList>
    </citation>
    <scope>NUCLEOTIDE SEQUENCE</scope>
</reference>